<evidence type="ECO:0000313" key="3">
    <source>
        <dbReference type="EMBL" id="CAB4928339.1"/>
    </source>
</evidence>
<dbReference type="SMART" id="SM00880">
    <property type="entry name" value="CHAD"/>
    <property type="match status" value="1"/>
</dbReference>
<organism evidence="2">
    <name type="scientific">freshwater metagenome</name>
    <dbReference type="NCBI Taxonomy" id="449393"/>
    <lineage>
        <taxon>unclassified sequences</taxon>
        <taxon>metagenomes</taxon>
        <taxon>ecological metagenomes</taxon>
    </lineage>
</organism>
<dbReference type="InterPro" id="IPR038186">
    <property type="entry name" value="CHAD_dom_sf"/>
</dbReference>
<dbReference type="EMBL" id="CAEZYR010000014">
    <property type="protein sequence ID" value="CAB4732582.1"/>
    <property type="molecule type" value="Genomic_DNA"/>
</dbReference>
<dbReference type="Pfam" id="PF05235">
    <property type="entry name" value="CHAD"/>
    <property type="match status" value="1"/>
</dbReference>
<name>A0A6J6SCT2_9ZZZZ</name>
<proteinExistence type="predicted"/>
<dbReference type="AlphaFoldDB" id="A0A6J6SCT2"/>
<gene>
    <name evidence="2" type="ORF">UFOPK2754_00584</name>
    <name evidence="3" type="ORF">UFOPK3543_02506</name>
</gene>
<reference evidence="2" key="1">
    <citation type="submission" date="2020-05" db="EMBL/GenBank/DDBJ databases">
        <authorList>
            <person name="Chiriac C."/>
            <person name="Salcher M."/>
            <person name="Ghai R."/>
            <person name="Kavagutti S V."/>
        </authorList>
    </citation>
    <scope>NUCLEOTIDE SEQUENCE</scope>
</reference>
<feature type="domain" description="CHAD" evidence="1">
    <location>
        <begin position="219"/>
        <end position="525"/>
    </location>
</feature>
<protein>
    <submittedName>
        <fullName evidence="2">Unannotated protein</fullName>
    </submittedName>
</protein>
<sequence>MTNAATFWLVTGLMSTTFAAAQHTPHDVATALANAGFVLEPVRTIERTLLDTFDGRLHTAGLRLESRVGHATELVLSGVDTATAVLLVAAAPSVTDQLPAGPFRRRVAEAAEDRALLAVVRVRTRCTSASRRDADGKIVAAATIWEQLSIDGHDGLTMVPCTVEVETLRGFEKHARKTFATLAGLGLAQLDHDTLAEAARVAQIHIGGYPGPSDIVLDPAMLAIDGCCEVLTGLANTIAANWQGTIDETDIEFLHDLRIAVRRTRTVLGEAKKVLPSHMLSKARTEFAQLGSVTGPSRDLDVYIVEWPTYTDGLAPDIVSALEPVRALLRQRQIAAHRELNDALRAPTTTAFVTQWRLWLAGPIDDGDEPAPAAHDPLIDVVAKRIMSAHTRLVEAGRLIRSDTPAEHVHDLRKDAKKLRYLIECFGSVLSEKPRKTFVRRLKVLQDNLGVHQDAEVHVATLREIADELHERGETSATMLAVGQLTERIDQRRRAARAEFAERFAAYDIDDTRDDLERALGRGPR</sequence>
<dbReference type="PANTHER" id="PTHR39339:SF1">
    <property type="entry name" value="CHAD DOMAIN-CONTAINING PROTEIN"/>
    <property type="match status" value="1"/>
</dbReference>
<dbReference type="InterPro" id="IPR007899">
    <property type="entry name" value="CHAD_dom"/>
</dbReference>
<evidence type="ECO:0000313" key="2">
    <source>
        <dbReference type="EMBL" id="CAB4732582.1"/>
    </source>
</evidence>
<dbReference type="PROSITE" id="PS51708">
    <property type="entry name" value="CHAD"/>
    <property type="match status" value="1"/>
</dbReference>
<accession>A0A6J6SCT2</accession>
<dbReference type="EMBL" id="CAFBMH010000127">
    <property type="protein sequence ID" value="CAB4928339.1"/>
    <property type="molecule type" value="Genomic_DNA"/>
</dbReference>
<dbReference type="Gene3D" id="1.40.20.10">
    <property type="entry name" value="CHAD domain"/>
    <property type="match status" value="1"/>
</dbReference>
<dbReference type="PANTHER" id="PTHR39339">
    <property type="entry name" value="SLR1444 PROTEIN"/>
    <property type="match status" value="1"/>
</dbReference>
<evidence type="ECO:0000259" key="1">
    <source>
        <dbReference type="PROSITE" id="PS51708"/>
    </source>
</evidence>